<evidence type="ECO:0000313" key="1">
    <source>
        <dbReference type="EMBL" id="DAE04944.1"/>
    </source>
</evidence>
<organism evidence="1">
    <name type="scientific">Siphoviridae sp. ct5TL29</name>
    <dbReference type="NCBI Taxonomy" id="2825336"/>
    <lineage>
        <taxon>Viruses</taxon>
        <taxon>Duplodnaviria</taxon>
        <taxon>Heunggongvirae</taxon>
        <taxon>Uroviricota</taxon>
        <taxon>Caudoviricetes</taxon>
    </lineage>
</organism>
<sequence>MLFNAIKKALSVKLKAGNRRGRVLESAVYQ</sequence>
<protein>
    <submittedName>
        <fullName evidence="1">Uncharacterized protein</fullName>
    </submittedName>
</protein>
<accession>A0A8S5PE33</accession>
<dbReference type="EMBL" id="BK015398">
    <property type="protein sequence ID" value="DAE04944.1"/>
    <property type="molecule type" value="Genomic_DNA"/>
</dbReference>
<reference evidence="1" key="1">
    <citation type="journal article" date="2021" name="Proc. Natl. Acad. Sci. U.S.A.">
        <title>A Catalog of Tens of Thousands of Viruses from Human Metagenomes Reveals Hidden Associations with Chronic Diseases.</title>
        <authorList>
            <person name="Tisza M.J."/>
            <person name="Buck C.B."/>
        </authorList>
    </citation>
    <scope>NUCLEOTIDE SEQUENCE</scope>
    <source>
        <strain evidence="1">Ct5TL29</strain>
    </source>
</reference>
<proteinExistence type="predicted"/>
<name>A0A8S5PE33_9CAUD</name>